<dbReference type="NCBIfam" id="TIGR00696">
    <property type="entry name" value="wecG_tagA_cpsF"/>
    <property type="match status" value="1"/>
</dbReference>
<dbReference type="Pfam" id="PF03808">
    <property type="entry name" value="Glyco_tran_WecG"/>
    <property type="match status" value="1"/>
</dbReference>
<evidence type="ECO:0000313" key="3">
    <source>
        <dbReference type="EMBL" id="VBA42053.1"/>
    </source>
</evidence>
<evidence type="ECO:0000313" key="4">
    <source>
        <dbReference type="Proteomes" id="UP000273307"/>
    </source>
</evidence>
<gene>
    <name evidence="3" type="primary">tagA</name>
    <name evidence="3" type="ORF">LAUMK136_04370</name>
</gene>
<keyword evidence="4" id="KW-1185">Reference proteome</keyword>
<dbReference type="EMBL" id="UPHP01000119">
    <property type="protein sequence ID" value="VBA42053.1"/>
    <property type="molecule type" value="Genomic_DNA"/>
</dbReference>
<dbReference type="PANTHER" id="PTHR34136:SF1">
    <property type="entry name" value="UDP-N-ACETYL-D-MANNOSAMINURONIC ACID TRANSFERASE"/>
    <property type="match status" value="1"/>
</dbReference>
<keyword evidence="1 3" id="KW-0328">Glycosyltransferase</keyword>
<evidence type="ECO:0000256" key="1">
    <source>
        <dbReference type="ARBA" id="ARBA00022676"/>
    </source>
</evidence>
<dbReference type="PANTHER" id="PTHR34136">
    <property type="match status" value="1"/>
</dbReference>
<sequence length="298" mass="32301">MTAARLTYAATSPETLSETPARMIIGGTIVERREFDEVLTIIASRLQCSSTMGLAVGSVNLDHLYHFRKVTAAPTAPLEWLLLADGMPIAWRGQLLTAKPWPRVTGADLLPSVLALAEKTGARVGFFGGSAETHRLLAGSLRKRYPALAISGMWSPNAATIGAMSDHLAAAIHAARTDILIVSLGKPRQEQWVDRYGCATGSRVFLACGGAIDFLAGRTSRAPGWMQRIGLEWLHRLAREPRRLARRYLLQGPIALLRTVRAQLICYPNAYCVSTPRSDHADIVSAVRDAARPKAAAV</sequence>
<dbReference type="GO" id="GO:0047244">
    <property type="term" value="F:N-acetylglucosaminyldiphosphoundecaprenol N-acetyl-beta-D-mannosaminyltransferase activity"/>
    <property type="evidence" value="ECO:0007669"/>
    <property type="project" value="UniProtKB-EC"/>
</dbReference>
<dbReference type="CDD" id="cd06533">
    <property type="entry name" value="Glyco_transf_WecG_TagA"/>
    <property type="match status" value="1"/>
</dbReference>
<dbReference type="EC" id="2.4.1.187" evidence="3"/>
<dbReference type="Proteomes" id="UP000273307">
    <property type="component" value="Unassembled WGS sequence"/>
</dbReference>
<dbReference type="AlphaFoldDB" id="A0A498QBB5"/>
<proteinExistence type="predicted"/>
<protein>
    <submittedName>
        <fullName evidence="3">N-acetylglucosaminyldiphosphoundecaprenol N-acetyl-beta-D-mannosaminyltransferase</fullName>
        <ecNumber evidence="3">2.4.1.187</ecNumber>
    </submittedName>
</protein>
<evidence type="ECO:0000256" key="2">
    <source>
        <dbReference type="ARBA" id="ARBA00022679"/>
    </source>
</evidence>
<organism evidence="3 4">
    <name type="scientific">Mycobacterium attenuatum</name>
    <dbReference type="NCBI Taxonomy" id="2341086"/>
    <lineage>
        <taxon>Bacteria</taxon>
        <taxon>Bacillati</taxon>
        <taxon>Actinomycetota</taxon>
        <taxon>Actinomycetes</taxon>
        <taxon>Mycobacteriales</taxon>
        <taxon>Mycobacteriaceae</taxon>
        <taxon>Mycobacterium</taxon>
    </lineage>
</organism>
<accession>A0A498QBB5</accession>
<dbReference type="InterPro" id="IPR004629">
    <property type="entry name" value="WecG_TagA_CpsF"/>
</dbReference>
<keyword evidence="2 3" id="KW-0808">Transferase</keyword>
<reference evidence="3 4" key="1">
    <citation type="submission" date="2018-09" db="EMBL/GenBank/DDBJ databases">
        <authorList>
            <person name="Tagini F."/>
        </authorList>
    </citation>
    <scope>NUCLEOTIDE SEQUENCE [LARGE SCALE GENOMIC DNA]</scope>
    <source>
        <strain evidence="3 4">MK136</strain>
    </source>
</reference>
<name>A0A498QBB5_9MYCO</name>
<dbReference type="RefSeq" id="WP_244605081.1">
    <property type="nucleotide sequence ID" value="NZ_UPHP01000119.1"/>
</dbReference>